<evidence type="ECO:0000256" key="9">
    <source>
        <dbReference type="ARBA" id="ARBA00023317"/>
    </source>
</evidence>
<dbReference type="OrthoDB" id="9793120at2"/>
<protein>
    <submittedName>
        <fullName evidence="10">S-adenosylmethionine decarboxylase proenzyme</fullName>
    </submittedName>
</protein>
<dbReference type="InterPro" id="IPR016067">
    <property type="entry name" value="S-AdoMet_deCO2ase_core"/>
</dbReference>
<dbReference type="InterPro" id="IPR003826">
    <property type="entry name" value="AdoMetDC_fam_prok"/>
</dbReference>
<reference evidence="10 11" key="1">
    <citation type="submission" date="2019-03" db="EMBL/GenBank/DDBJ databases">
        <title>Ramlibacter rhizophilus CCTCC AB2015357, whole genome shotgun sequence.</title>
        <authorList>
            <person name="Zhang X."/>
            <person name="Feng G."/>
            <person name="Zhu H."/>
        </authorList>
    </citation>
    <scope>NUCLEOTIDE SEQUENCE [LARGE SCALE GENOMIC DNA]</scope>
    <source>
        <strain evidence="10 11">CCTCC AB2015357</strain>
    </source>
</reference>
<keyword evidence="5" id="KW-0620">Polyamine biosynthesis</keyword>
<dbReference type="SUPFAM" id="SSF56276">
    <property type="entry name" value="S-adenosylmethionine decarboxylase"/>
    <property type="match status" value="1"/>
</dbReference>
<gene>
    <name evidence="10" type="ORF">EZ242_15850</name>
</gene>
<evidence type="ECO:0000256" key="1">
    <source>
        <dbReference type="ARBA" id="ARBA00001928"/>
    </source>
</evidence>
<dbReference type="GO" id="GO:0008295">
    <property type="term" value="P:spermidine biosynthetic process"/>
    <property type="evidence" value="ECO:0007669"/>
    <property type="project" value="UniProtKB-KW"/>
</dbReference>
<dbReference type="GO" id="GO:0004014">
    <property type="term" value="F:adenosylmethionine decarboxylase activity"/>
    <property type="evidence" value="ECO:0007669"/>
    <property type="project" value="InterPro"/>
</dbReference>
<dbReference type="Proteomes" id="UP000297564">
    <property type="component" value="Unassembled WGS sequence"/>
</dbReference>
<comment type="cofactor">
    <cofactor evidence="1">
        <name>pyruvate</name>
        <dbReference type="ChEBI" id="CHEBI:15361"/>
    </cofactor>
</comment>
<name>A0A4Z0BJ62_9BURK</name>
<keyword evidence="2" id="KW-0210">Decarboxylase</keyword>
<dbReference type="EMBL" id="SMLL01000006">
    <property type="protein sequence ID" value="TFY97928.1"/>
    <property type="molecule type" value="Genomic_DNA"/>
</dbReference>
<dbReference type="AlphaFoldDB" id="A0A4Z0BJ62"/>
<evidence type="ECO:0000313" key="10">
    <source>
        <dbReference type="EMBL" id="TFY97928.1"/>
    </source>
</evidence>
<comment type="caution">
    <text evidence="10">The sequence shown here is derived from an EMBL/GenBank/DDBJ whole genome shotgun (WGS) entry which is preliminary data.</text>
</comment>
<evidence type="ECO:0000256" key="2">
    <source>
        <dbReference type="ARBA" id="ARBA00022793"/>
    </source>
</evidence>
<evidence type="ECO:0000256" key="6">
    <source>
        <dbReference type="ARBA" id="ARBA00023145"/>
    </source>
</evidence>
<keyword evidence="9" id="KW-0670">Pyruvate</keyword>
<evidence type="ECO:0000256" key="4">
    <source>
        <dbReference type="ARBA" id="ARBA00023066"/>
    </source>
</evidence>
<proteinExistence type="predicted"/>
<evidence type="ECO:0000256" key="3">
    <source>
        <dbReference type="ARBA" id="ARBA00022813"/>
    </source>
</evidence>
<keyword evidence="7" id="KW-0456">Lyase</keyword>
<evidence type="ECO:0000313" key="11">
    <source>
        <dbReference type="Proteomes" id="UP000297564"/>
    </source>
</evidence>
<dbReference type="Pfam" id="PF02675">
    <property type="entry name" value="AdoMet_dc"/>
    <property type="match status" value="1"/>
</dbReference>
<keyword evidence="11" id="KW-1185">Reference proteome</keyword>
<keyword evidence="3" id="KW-0068">Autocatalytic cleavage</keyword>
<keyword evidence="8" id="KW-0704">Schiff base</keyword>
<evidence type="ECO:0000256" key="5">
    <source>
        <dbReference type="ARBA" id="ARBA00023115"/>
    </source>
</evidence>
<evidence type="ECO:0000256" key="8">
    <source>
        <dbReference type="ARBA" id="ARBA00023270"/>
    </source>
</evidence>
<dbReference type="Gene3D" id="3.60.90.10">
    <property type="entry name" value="S-adenosylmethionine decarboxylase"/>
    <property type="match status" value="1"/>
</dbReference>
<sequence length="122" mass="13192">MRALHLTADLYRCRCAAGWLSTAEPLRSALRQVAEAGGFETHGELFCTESDGPVSGVLLMRGARLDLRTAPAARGALLDLQIALDGEDEHSAAQARALMEALVARFAPEWTEQRSLDRGDEA</sequence>
<accession>A0A4Z0BJ62</accession>
<evidence type="ECO:0000256" key="7">
    <source>
        <dbReference type="ARBA" id="ARBA00023239"/>
    </source>
</evidence>
<keyword evidence="4" id="KW-0745">Spermidine biosynthesis</keyword>
<organism evidence="10 11">
    <name type="scientific">Ramlibacter rhizophilus</name>
    <dbReference type="NCBI Taxonomy" id="1781167"/>
    <lineage>
        <taxon>Bacteria</taxon>
        <taxon>Pseudomonadati</taxon>
        <taxon>Pseudomonadota</taxon>
        <taxon>Betaproteobacteria</taxon>
        <taxon>Burkholderiales</taxon>
        <taxon>Comamonadaceae</taxon>
        <taxon>Ramlibacter</taxon>
    </lineage>
</organism>
<dbReference type="RefSeq" id="WP_135286159.1">
    <property type="nucleotide sequence ID" value="NZ_SMLL01000006.1"/>
</dbReference>
<keyword evidence="6" id="KW-0865">Zymogen</keyword>